<feature type="signal peptide" evidence="1">
    <location>
        <begin position="1"/>
        <end position="20"/>
    </location>
</feature>
<feature type="chain" id="PRO_5045914294" evidence="1">
    <location>
        <begin position="21"/>
        <end position="148"/>
    </location>
</feature>
<gene>
    <name evidence="3" type="ORF">HW347_13625</name>
</gene>
<dbReference type="Pfam" id="PF11396">
    <property type="entry name" value="PepSY_like"/>
    <property type="match status" value="1"/>
</dbReference>
<comment type="caution">
    <text evidence="3">The sequence shown here is derived from an EMBL/GenBank/DDBJ whole genome shotgun (WGS) entry which is preliminary data.</text>
</comment>
<reference evidence="3 4" key="1">
    <citation type="submission" date="2020-06" db="EMBL/GenBank/DDBJ databases">
        <authorList>
            <person name="Isaeva M.P."/>
            <person name="Chernysheva N.Y."/>
        </authorList>
    </citation>
    <scope>NUCLEOTIDE SEQUENCE [LARGE SCALE GENOMIC DNA]</scope>
    <source>
        <strain evidence="3 4">KMM 6746</strain>
    </source>
</reference>
<keyword evidence="1" id="KW-0732">Signal</keyword>
<evidence type="ECO:0000259" key="2">
    <source>
        <dbReference type="Pfam" id="PF11396"/>
    </source>
</evidence>
<dbReference type="Proteomes" id="UP000740413">
    <property type="component" value="Unassembled WGS sequence"/>
</dbReference>
<name>A0ABS5WJD1_9FLAO</name>
<dbReference type="InterPro" id="IPR021533">
    <property type="entry name" value="PepSY-like"/>
</dbReference>
<dbReference type="EMBL" id="JACATN010000004">
    <property type="protein sequence ID" value="MBT2162307.1"/>
    <property type="molecule type" value="Genomic_DNA"/>
</dbReference>
<accession>A0ABS5WJD1</accession>
<evidence type="ECO:0000313" key="4">
    <source>
        <dbReference type="Proteomes" id="UP000740413"/>
    </source>
</evidence>
<dbReference type="RefSeq" id="WP_214612367.1">
    <property type="nucleotide sequence ID" value="NZ_JACATN010000004.1"/>
</dbReference>
<protein>
    <submittedName>
        <fullName evidence="3">PepSY-like domain-containing protein</fullName>
    </submittedName>
</protein>
<sequence length="148" mass="16856">MNKQILSIGVALLIGSIAQAQDIPQSQVPSIIVNKFNKEFPKASDIEWEMDGNLYNVDFEMGWNKDHDVWYNAEGDVVKHKEEIAKSELPKAVKDRIKTDFKGYSVDDLERITDNDKVVYKLELDALTQQDWDAIIDADGNLISKIED</sequence>
<evidence type="ECO:0000256" key="1">
    <source>
        <dbReference type="SAM" id="SignalP"/>
    </source>
</evidence>
<evidence type="ECO:0000313" key="3">
    <source>
        <dbReference type="EMBL" id="MBT2162307.1"/>
    </source>
</evidence>
<proteinExistence type="predicted"/>
<organism evidence="3 4">
    <name type="scientific">Zobellia barbeyronii</name>
    <dbReference type="NCBI Taxonomy" id="2748009"/>
    <lineage>
        <taxon>Bacteria</taxon>
        <taxon>Pseudomonadati</taxon>
        <taxon>Bacteroidota</taxon>
        <taxon>Flavobacteriia</taxon>
        <taxon>Flavobacteriales</taxon>
        <taxon>Flavobacteriaceae</taxon>
        <taxon>Zobellia</taxon>
    </lineage>
</organism>
<dbReference type="SUPFAM" id="SSF160574">
    <property type="entry name" value="BT0923-like"/>
    <property type="match status" value="1"/>
</dbReference>
<keyword evidence="4" id="KW-1185">Reference proteome</keyword>
<reference evidence="4" key="2">
    <citation type="submission" date="2023-07" db="EMBL/GenBank/DDBJ databases">
        <title>Zobellia barbeyronii sp. nov., a new marine flavobacterium, isolated from green and red algae.</title>
        <authorList>
            <person name="Nedashkovskaya O.I."/>
            <person name="Otstavnykh N."/>
            <person name="Zhukova N."/>
            <person name="Guzev K."/>
            <person name="Chausova V."/>
            <person name="Tekutyeva L."/>
            <person name="Mikhailov V."/>
            <person name="Isaeva M."/>
        </authorList>
    </citation>
    <scope>NUCLEOTIDE SEQUENCE [LARGE SCALE GENOMIC DNA]</scope>
    <source>
        <strain evidence="4">KMM 6746</strain>
    </source>
</reference>
<feature type="domain" description="Putative beta-lactamase-inhibitor-like PepSY-like" evidence="2">
    <location>
        <begin position="55"/>
        <end position="143"/>
    </location>
</feature>
<dbReference type="Gene3D" id="3.10.450.360">
    <property type="match status" value="1"/>
</dbReference>